<dbReference type="EMBL" id="CP003677">
    <property type="protein sequence ID" value="AFM32638.1"/>
    <property type="molecule type" value="Genomic_DNA"/>
</dbReference>
<accession>I4CRD1</accession>
<sequence length="589" mass="63204">MLNASPLNSAPLNSLGVASQHNVIIIVGPGQTPPEPQPGETLVPGASSYVWALRVLVGGVDLTAQLTGSVTVDREEGAAGIAGFDLHIAPGVAVVPPDWKGRPVTIDYISTSQGETTEARRYTGQISIANWNPVERVLSCECSDQLQQRVEGMTVSAIDALVGGYWSPDVFEPVEGRSHWDYASERLSTRTASLDCSPHGVMRVTNWYAAAPDFVFGPGATLYQSVELQQGDLDRTTNRVEIEFSYRYSRLWQRNKNYSWQSPVTQGQTGLGGFCLWRANSHELPTKEMIEDAASGNGETLISPDYYSLPLTMADPCGDGAPWQNTFDDLLLGVSWVGARRWVQTVTETYSLTLATAAGEAEASRIVQRTGYTVDIEDDAADEWVDEPILGGSSGSDDLADDARRDAAMEVALHIGRAEIIGAHREATLTWQVPTSLALGVDLTHTLEVNDQGAHAIGKCRRVVDSFNLASGEAVTTLSIAVMRGGGVSDPLTLPPRIGSGSTGGGGGGDSAPANDLPTQLGGRLDSPVYDDTLEGFAGNYSSVTPGLELFPRRMDAVADEIPAEDRDERQLETDRLYRVGIPNDLLEL</sequence>
<dbReference type="AlphaFoldDB" id="I4CRD1"/>
<dbReference type="PATRIC" id="fig|1196835.3.peg.1402"/>
<evidence type="ECO:0000313" key="3">
    <source>
        <dbReference type="Proteomes" id="UP000006063"/>
    </source>
</evidence>
<feature type="compositionally biased region" description="Gly residues" evidence="1">
    <location>
        <begin position="501"/>
        <end position="510"/>
    </location>
</feature>
<dbReference type="Proteomes" id="UP000006063">
    <property type="component" value="Chromosome"/>
</dbReference>
<name>I4CRD1_STUST</name>
<gene>
    <name evidence="2" type="ORF">A458_06960</name>
</gene>
<dbReference type="RefSeq" id="WP_014819684.1">
    <property type="nucleotide sequence ID" value="NC_018028.1"/>
</dbReference>
<evidence type="ECO:0000256" key="1">
    <source>
        <dbReference type="SAM" id="MobiDB-lite"/>
    </source>
</evidence>
<dbReference type="eggNOG" id="ENOG50335VC">
    <property type="taxonomic scope" value="Bacteria"/>
</dbReference>
<feature type="region of interest" description="Disordered" evidence="1">
    <location>
        <begin position="491"/>
        <end position="517"/>
    </location>
</feature>
<organism evidence="2 3">
    <name type="scientific">Stutzerimonas stutzeri CCUG 29243</name>
    <dbReference type="NCBI Taxonomy" id="1196835"/>
    <lineage>
        <taxon>Bacteria</taxon>
        <taxon>Pseudomonadati</taxon>
        <taxon>Pseudomonadota</taxon>
        <taxon>Gammaproteobacteria</taxon>
        <taxon>Pseudomonadales</taxon>
        <taxon>Pseudomonadaceae</taxon>
        <taxon>Stutzerimonas</taxon>
    </lineage>
</organism>
<dbReference type="KEGG" id="psc:A458_06960"/>
<proteinExistence type="predicted"/>
<evidence type="ECO:0000313" key="2">
    <source>
        <dbReference type="EMBL" id="AFM32638.1"/>
    </source>
</evidence>
<dbReference type="HOGENOM" id="CLU_043476_0_0_6"/>
<reference evidence="2 3" key="1">
    <citation type="journal article" date="2012" name="J. Bacteriol.">
        <title>Complete Genome Sequence of the Naphthalene-Degrading Bacterium Pseudomonas stutzeri AN10 (CCUG 29243).</title>
        <authorList>
            <person name="Brunet-Galmes I."/>
            <person name="Busquets A."/>
            <person name="Pena A."/>
            <person name="Gomila M."/>
            <person name="Nogales B."/>
            <person name="Garcia-Valdes E."/>
            <person name="Lalucat J."/>
            <person name="Bennasar A."/>
            <person name="Bosch R."/>
        </authorList>
    </citation>
    <scope>NUCLEOTIDE SEQUENCE [LARGE SCALE GENOMIC DNA]</scope>
    <source>
        <strain evidence="2 3">CCUG 29243</strain>
    </source>
</reference>
<protein>
    <submittedName>
        <fullName evidence="2">Uncharacterized protein</fullName>
    </submittedName>
</protein>